<feature type="compositionally biased region" description="Polar residues" evidence="1">
    <location>
        <begin position="950"/>
        <end position="965"/>
    </location>
</feature>
<feature type="domain" description="TRASH" evidence="2">
    <location>
        <begin position="887"/>
        <end position="923"/>
    </location>
</feature>
<feature type="domain" description="TRASH" evidence="2">
    <location>
        <begin position="509"/>
        <end position="543"/>
    </location>
</feature>
<feature type="compositionally biased region" description="Pro residues" evidence="1">
    <location>
        <begin position="1003"/>
        <end position="1019"/>
    </location>
</feature>
<organism evidence="3 4">
    <name type="scientific">Parnassius apollo</name>
    <name type="common">Apollo butterfly</name>
    <name type="synonym">Papilio apollo</name>
    <dbReference type="NCBI Taxonomy" id="110799"/>
    <lineage>
        <taxon>Eukaryota</taxon>
        <taxon>Metazoa</taxon>
        <taxon>Ecdysozoa</taxon>
        <taxon>Arthropoda</taxon>
        <taxon>Hexapoda</taxon>
        <taxon>Insecta</taxon>
        <taxon>Pterygota</taxon>
        <taxon>Neoptera</taxon>
        <taxon>Endopterygota</taxon>
        <taxon>Lepidoptera</taxon>
        <taxon>Glossata</taxon>
        <taxon>Ditrysia</taxon>
        <taxon>Papilionoidea</taxon>
        <taxon>Papilionidae</taxon>
        <taxon>Parnassiinae</taxon>
        <taxon>Parnassini</taxon>
        <taxon>Parnassius</taxon>
        <taxon>Parnassius</taxon>
    </lineage>
</organism>
<accession>A0A8S3WFF6</accession>
<protein>
    <submittedName>
        <fullName evidence="3">(apollo) hypothetical protein</fullName>
    </submittedName>
</protein>
<evidence type="ECO:0000256" key="1">
    <source>
        <dbReference type="SAM" id="MobiDB-lite"/>
    </source>
</evidence>
<reference evidence="3" key="1">
    <citation type="submission" date="2021-04" db="EMBL/GenBank/DDBJ databases">
        <authorList>
            <person name="Tunstrom K."/>
        </authorList>
    </citation>
    <scope>NUCLEOTIDE SEQUENCE</scope>
</reference>
<feature type="region of interest" description="Disordered" evidence="1">
    <location>
        <begin position="551"/>
        <end position="572"/>
    </location>
</feature>
<feature type="compositionally biased region" description="Basic and acidic residues" evidence="1">
    <location>
        <begin position="170"/>
        <end position="181"/>
    </location>
</feature>
<feature type="compositionally biased region" description="Basic and acidic residues" evidence="1">
    <location>
        <begin position="122"/>
        <end position="143"/>
    </location>
</feature>
<feature type="compositionally biased region" description="Basic and acidic residues" evidence="1">
    <location>
        <begin position="49"/>
        <end position="68"/>
    </location>
</feature>
<evidence type="ECO:0000259" key="2">
    <source>
        <dbReference type="SMART" id="SM00746"/>
    </source>
</evidence>
<dbReference type="PANTHER" id="PTHR45736">
    <property type="entry name" value="ZINC FINGER MYM-TYPE PROTEIN"/>
    <property type="match status" value="1"/>
</dbReference>
<dbReference type="AlphaFoldDB" id="A0A8S3WFF6"/>
<comment type="caution">
    <text evidence="3">The sequence shown here is derived from an EMBL/GenBank/DDBJ whole genome shotgun (WGS) entry which is preliminary data.</text>
</comment>
<feature type="compositionally biased region" description="Acidic residues" evidence="1">
    <location>
        <begin position="349"/>
        <end position="359"/>
    </location>
</feature>
<feature type="compositionally biased region" description="Basic and acidic residues" evidence="1">
    <location>
        <begin position="281"/>
        <end position="306"/>
    </location>
</feature>
<feature type="compositionally biased region" description="Basic and acidic residues" evidence="1">
    <location>
        <begin position="206"/>
        <end position="219"/>
    </location>
</feature>
<dbReference type="PANTHER" id="PTHR45736:SF1">
    <property type="entry name" value="WITHOUT CHILDREN, ISOFORM B"/>
    <property type="match status" value="1"/>
</dbReference>
<evidence type="ECO:0000313" key="4">
    <source>
        <dbReference type="Proteomes" id="UP000691718"/>
    </source>
</evidence>
<feature type="domain" description="TRASH" evidence="2">
    <location>
        <begin position="392"/>
        <end position="428"/>
    </location>
</feature>
<feature type="domain" description="TRASH" evidence="2">
    <location>
        <begin position="699"/>
        <end position="739"/>
    </location>
</feature>
<gene>
    <name evidence="3" type="ORF">PAPOLLO_LOCUS5227</name>
</gene>
<feature type="region of interest" description="Disordered" evidence="1">
    <location>
        <begin position="1"/>
        <end position="374"/>
    </location>
</feature>
<dbReference type="OrthoDB" id="10025028at2759"/>
<dbReference type="InterPro" id="IPR011017">
    <property type="entry name" value="TRASH_dom"/>
</dbReference>
<feature type="domain" description="TRASH" evidence="2">
    <location>
        <begin position="839"/>
        <end position="877"/>
    </location>
</feature>
<keyword evidence="4" id="KW-1185">Reference proteome</keyword>
<dbReference type="InterPro" id="IPR051284">
    <property type="entry name" value="ZnF_MYMT-QRICH1"/>
</dbReference>
<feature type="region of interest" description="Disordered" evidence="1">
    <location>
        <begin position="929"/>
        <end position="1024"/>
    </location>
</feature>
<proteinExistence type="predicted"/>
<name>A0A8S3WFF6_PARAO</name>
<feature type="domain" description="TRASH" evidence="2">
    <location>
        <begin position="751"/>
        <end position="787"/>
    </location>
</feature>
<feature type="domain" description="TRASH" evidence="2">
    <location>
        <begin position="619"/>
        <end position="653"/>
    </location>
</feature>
<dbReference type="EMBL" id="CAJQZP010000295">
    <property type="protein sequence ID" value="CAG4955084.1"/>
    <property type="molecule type" value="Genomic_DNA"/>
</dbReference>
<feature type="compositionally biased region" description="Low complexity" evidence="1">
    <location>
        <begin position="559"/>
        <end position="571"/>
    </location>
</feature>
<feature type="compositionally biased region" description="Acidic residues" evidence="1">
    <location>
        <begin position="266"/>
        <end position="276"/>
    </location>
</feature>
<dbReference type="Proteomes" id="UP000691718">
    <property type="component" value="Unassembled WGS sequence"/>
</dbReference>
<sequence>MDDRGEASDNLSMLEYHSNEDEDGTKKNNTNEEVESTSNINTTGEIPENDIKDIESELKSVSEIKHTSELQNHVDCNSGEVPENSDMQESESGIKRDILASLGLNDQSSTTLKVDKEDSDNIDERLKDINTPEDTISRDRDDCTQESTSENIIQEEKTDNNIDNEIEEGDEKKDEVGKPEFETAPNVSIDEPQEDHTQALDPFDALLRDIGDSTSETKETATQATVNLVDEDDDNDNVDHADDLPRDDEEEHHTETSLDDSVVTELNEEPGADEEVCLLPDTEREISDADKAEAEKVLAEKRKQAEAEAAATEAQKEPKKENEVAVADERRYSTEEPSHNEEGGASENAEAESVQDDLSQENGEKENDESTEAEVSFVSNTIQEISPCTATCVQCKIETSCSYRFATKEVKENYICGESCLKLFQADHPSQYTVACRKYLIEEITPKPLMCSECEEKKLCYFYYNFDGEDTNYCSEECLHSMMADEKEKYIFKRLRIIIEEKVRKDVECLVCKETKKCQYHMLRYGKAYSICDLNCVKMLNDSEEGRYTIRNRRSGRKQAQTNTTQANTAPSNPPLLKLKVISNATDKYLDEAYKIQAKTPAMIKAAREERERTFVRTCSQCNLILTSEEKILTWETMDFCKETCLGRYQNDIGSQCANCSNPVQHTSLGKYCVRFGYVIRQFCNSGCLEEFKKGLKICCYCQRDISVGHEGFLAPVGDKGQFKDFCSQICVDKFDQMSKNPVPQPVWAKCAVCSLQKATPIEVEVGEDVTQRLCSDPCFAAFKFVNNIFPDQCRWCKKYFERKLNKCFTIYESSSLNCFCSKSCMNVYISNSRHIVPCNWCKVKKYNFDMIRRDQPNGQSVLMCSLNCLNLYQVSVNAVSSKRTKCDMCKRTSLAQYHLTMSDATVRNFCTYQCVMSFQGQYSKHAAPLVSGDSVEQTKAVPTGAPRRTYSNKNNAAAKNQRSSGLPVISNVKSLAPPPPLATSVTRGKSKRLAAAQAAPAEPEPQAPSTPPPSPRSPPHLLHHPLQKFTITLL</sequence>
<feature type="domain" description="TRASH" evidence="2">
    <location>
        <begin position="657"/>
        <end position="696"/>
    </location>
</feature>
<feature type="domain" description="TRASH" evidence="2">
    <location>
        <begin position="794"/>
        <end position="833"/>
    </location>
</feature>
<evidence type="ECO:0000313" key="3">
    <source>
        <dbReference type="EMBL" id="CAG4955084.1"/>
    </source>
</evidence>
<feature type="compositionally biased region" description="Basic and acidic residues" evidence="1">
    <location>
        <begin position="314"/>
        <end position="342"/>
    </location>
</feature>
<dbReference type="SMART" id="SM00746">
    <property type="entry name" value="TRASH"/>
    <property type="match status" value="9"/>
</dbReference>